<dbReference type="AlphaFoldDB" id="A0ABD3EFW4"/>
<feature type="compositionally biased region" description="Polar residues" evidence="4">
    <location>
        <begin position="125"/>
        <end position="140"/>
    </location>
</feature>
<dbReference type="Pfam" id="PF03514">
    <property type="entry name" value="GRAS"/>
    <property type="match status" value="1"/>
</dbReference>
<evidence type="ECO:0000256" key="4">
    <source>
        <dbReference type="SAM" id="MobiDB-lite"/>
    </source>
</evidence>
<feature type="region of interest" description="SAW" evidence="3">
    <location>
        <begin position="516"/>
        <end position="590"/>
    </location>
</feature>
<dbReference type="PANTHER" id="PTHR31636">
    <property type="entry name" value="OSJNBA0084A10.13 PROTEIN-RELATED"/>
    <property type="match status" value="1"/>
</dbReference>
<evidence type="ECO:0000256" key="3">
    <source>
        <dbReference type="PROSITE-ProRule" id="PRU01191"/>
    </source>
</evidence>
<dbReference type="InterPro" id="IPR005202">
    <property type="entry name" value="TF_GRAS"/>
</dbReference>
<keyword evidence="1" id="KW-0805">Transcription regulation</keyword>
<feature type="region of interest" description="VHIID" evidence="3">
    <location>
        <begin position="297"/>
        <end position="362"/>
    </location>
</feature>
<name>A0ABD3EFW4_9LAMI</name>
<evidence type="ECO:0000313" key="6">
    <source>
        <dbReference type="Proteomes" id="UP001632038"/>
    </source>
</evidence>
<evidence type="ECO:0000313" key="5">
    <source>
        <dbReference type="EMBL" id="KAL3653180.1"/>
    </source>
</evidence>
<feature type="region of interest" description="Disordered" evidence="4">
    <location>
        <begin position="1"/>
        <end position="25"/>
    </location>
</feature>
<gene>
    <name evidence="5" type="ORF">CASFOL_002861</name>
</gene>
<sequence length="594" mass="67243">MNNSEEVCVPVDESSSSTTEADCSKGKKTNTLINFISEMLMEEDLGNKPSMLHDLLALQATEKSFYDVLTNNVDQDSDNFAKACSVINNSGNSSVATTFVDALTNKSSSDLLALGLGLGHGPEPRNQTSGDYSETVSSGVKKNRSRENIDLTEHHRSNKQLANNIDEESEPLEKYDGVLICSETARCEAGKISLENEQSKGGPNRRRKNKNIILKEPVDLRSLLMQCAQAISNFDNKTLNYLLSEVRKHSSPRGDAIQRVAHYFVNALEARLAGTGIALYTALESKRRSTIEILKAYKLYFISCPFMHISCNMANKTISNLASRATTLHVIDFGILYGFQWPCLINALSKRPGGPPKLRITGIDFPQPGFRPAERVNDTCRRLAKYGERFGVPFEYNVIAQKWDTITLEDLKIKKNELLVVNSMYRLHNVPDEAETGNNPRDAVLNLIKRINPEMFIHGVTNGQYNSPFFVRRFREALFHFTTMFDMFEATMPRDDEVRLLYEEQFFGKEAMNTIACEGTERIECPETYKYWQGRTVRFGLRQVPIDQEIVKHVCKVKLDYHKSFSVDQNGKWILLGWKGRVIHGFSCWTPTHN</sequence>
<feature type="short sequence motif" description="VHIID" evidence="3">
    <location>
        <begin position="328"/>
        <end position="332"/>
    </location>
</feature>
<accession>A0ABD3EFW4</accession>
<dbReference type="EMBL" id="JAVIJP010000005">
    <property type="protein sequence ID" value="KAL3653180.1"/>
    <property type="molecule type" value="Genomic_DNA"/>
</dbReference>
<comment type="similarity">
    <text evidence="3">Belongs to the GRAS family.</text>
</comment>
<evidence type="ECO:0008006" key="7">
    <source>
        <dbReference type="Google" id="ProtNLM"/>
    </source>
</evidence>
<dbReference type="Proteomes" id="UP001632038">
    <property type="component" value="Unassembled WGS sequence"/>
</dbReference>
<comment type="caution">
    <text evidence="3">Lacks conserved residue(s) required for the propagation of feature annotation.</text>
</comment>
<feature type="region of interest" description="Leucine repeat II (LRII)" evidence="3">
    <location>
        <begin position="378"/>
        <end position="410"/>
    </location>
</feature>
<proteinExistence type="inferred from homology"/>
<reference evidence="6" key="1">
    <citation type="journal article" date="2024" name="IScience">
        <title>Strigolactones Initiate the Formation of Haustorium-like Structures in Castilleja.</title>
        <authorList>
            <person name="Buerger M."/>
            <person name="Peterson D."/>
            <person name="Chory J."/>
        </authorList>
    </citation>
    <scope>NUCLEOTIDE SEQUENCE [LARGE SCALE GENOMIC DNA]</scope>
</reference>
<feature type="region of interest" description="Leucine repeat I (LRI)" evidence="3">
    <location>
        <begin position="218"/>
        <end position="278"/>
    </location>
</feature>
<evidence type="ECO:0000256" key="1">
    <source>
        <dbReference type="ARBA" id="ARBA00023015"/>
    </source>
</evidence>
<comment type="caution">
    <text evidence="5">The sequence shown here is derived from an EMBL/GenBank/DDBJ whole genome shotgun (WGS) entry which is preliminary data.</text>
</comment>
<keyword evidence="2" id="KW-0804">Transcription</keyword>
<evidence type="ECO:0000256" key="2">
    <source>
        <dbReference type="ARBA" id="ARBA00023163"/>
    </source>
</evidence>
<feature type="region of interest" description="Disordered" evidence="4">
    <location>
        <begin position="120"/>
        <end position="144"/>
    </location>
</feature>
<protein>
    <recommendedName>
        <fullName evidence="7">GRAS family transcription factor</fullName>
    </recommendedName>
</protein>
<dbReference type="PROSITE" id="PS50985">
    <property type="entry name" value="GRAS"/>
    <property type="match status" value="1"/>
</dbReference>
<keyword evidence="6" id="KW-1185">Reference proteome</keyword>
<organism evidence="5 6">
    <name type="scientific">Castilleja foliolosa</name>
    <dbReference type="NCBI Taxonomy" id="1961234"/>
    <lineage>
        <taxon>Eukaryota</taxon>
        <taxon>Viridiplantae</taxon>
        <taxon>Streptophyta</taxon>
        <taxon>Embryophyta</taxon>
        <taxon>Tracheophyta</taxon>
        <taxon>Spermatophyta</taxon>
        <taxon>Magnoliopsida</taxon>
        <taxon>eudicotyledons</taxon>
        <taxon>Gunneridae</taxon>
        <taxon>Pentapetalae</taxon>
        <taxon>asterids</taxon>
        <taxon>lamiids</taxon>
        <taxon>Lamiales</taxon>
        <taxon>Orobanchaceae</taxon>
        <taxon>Pedicularideae</taxon>
        <taxon>Castillejinae</taxon>
        <taxon>Castilleja</taxon>
    </lineage>
</organism>